<protein>
    <recommendedName>
        <fullName evidence="4">DUF2752 domain-containing protein</fullName>
    </recommendedName>
</protein>
<evidence type="ECO:0008006" key="4">
    <source>
        <dbReference type="Google" id="ProtNLM"/>
    </source>
</evidence>
<dbReference type="EMBL" id="CDOI01000002">
    <property type="protein sequence ID" value="CEN43403.1"/>
    <property type="molecule type" value="Genomic_DNA"/>
</dbReference>
<name>A0A0B7I0W4_9FLAO</name>
<gene>
    <name evidence="2" type="ORF">CCAND38_100055</name>
</gene>
<feature type="transmembrane region" description="Helical" evidence="1">
    <location>
        <begin position="71"/>
        <end position="93"/>
    </location>
</feature>
<sequence>MSKIWFYLKNGVVVTTPIVLMFLPADYFDRGQSVCLSKTLAGIECWGCGLTRAIMHFIHFEFEEAWMFNKLVVIVVPLLFVVWVRSLFSLLGVKSKILDRI</sequence>
<proteinExistence type="predicted"/>
<dbReference type="Proteomes" id="UP000045051">
    <property type="component" value="Unassembled WGS sequence"/>
</dbReference>
<keyword evidence="1" id="KW-1133">Transmembrane helix</keyword>
<reference evidence="2 3" key="1">
    <citation type="submission" date="2015-01" db="EMBL/GenBank/DDBJ databases">
        <authorList>
            <person name="Xiang T."/>
            <person name="Song Y."/>
            <person name="Huang L."/>
            <person name="Wang B."/>
            <person name="Wu P."/>
        </authorList>
    </citation>
    <scope>NUCLEOTIDE SEQUENCE [LARGE SCALE GENOMIC DNA]</scope>
    <source>
        <strain evidence="2 3">CcD38</strain>
    </source>
</reference>
<organism evidence="2 3">
    <name type="scientific">Capnocytophaga canis</name>
    <dbReference type="NCBI Taxonomy" id="1848903"/>
    <lineage>
        <taxon>Bacteria</taxon>
        <taxon>Pseudomonadati</taxon>
        <taxon>Bacteroidota</taxon>
        <taxon>Flavobacteriia</taxon>
        <taxon>Flavobacteriales</taxon>
        <taxon>Flavobacteriaceae</taxon>
        <taxon>Capnocytophaga</taxon>
    </lineage>
</organism>
<evidence type="ECO:0000313" key="3">
    <source>
        <dbReference type="Proteomes" id="UP000045051"/>
    </source>
</evidence>
<evidence type="ECO:0000313" key="2">
    <source>
        <dbReference type="EMBL" id="CEN43403.1"/>
    </source>
</evidence>
<keyword evidence="1" id="KW-0472">Membrane</keyword>
<feature type="transmembrane region" description="Helical" evidence="1">
    <location>
        <begin position="6"/>
        <end position="28"/>
    </location>
</feature>
<keyword evidence="3" id="KW-1185">Reference proteome</keyword>
<dbReference type="AlphaFoldDB" id="A0A0B7I0W4"/>
<evidence type="ECO:0000256" key="1">
    <source>
        <dbReference type="SAM" id="Phobius"/>
    </source>
</evidence>
<accession>A0A0B7I0W4</accession>
<dbReference type="InterPro" id="IPR021215">
    <property type="entry name" value="DUF2752"/>
</dbReference>
<dbReference type="Pfam" id="PF10825">
    <property type="entry name" value="DUF2752"/>
    <property type="match status" value="1"/>
</dbReference>
<keyword evidence="1" id="KW-0812">Transmembrane</keyword>